<name>A0A8J5EPM6_ZINOF</name>
<reference evidence="2 3" key="1">
    <citation type="submission" date="2020-08" db="EMBL/GenBank/DDBJ databases">
        <title>Plant Genome Project.</title>
        <authorList>
            <person name="Zhang R.-G."/>
        </authorList>
    </citation>
    <scope>NUCLEOTIDE SEQUENCE [LARGE SCALE GENOMIC DNA]</scope>
    <source>
        <tissue evidence="2">Rhizome</tissue>
    </source>
</reference>
<feature type="compositionally biased region" description="Polar residues" evidence="1">
    <location>
        <begin position="385"/>
        <end position="399"/>
    </location>
</feature>
<dbReference type="InterPro" id="IPR036869">
    <property type="entry name" value="J_dom_sf"/>
</dbReference>
<evidence type="ECO:0008006" key="4">
    <source>
        <dbReference type="Google" id="ProtNLM"/>
    </source>
</evidence>
<feature type="region of interest" description="Disordered" evidence="1">
    <location>
        <begin position="198"/>
        <end position="242"/>
    </location>
</feature>
<evidence type="ECO:0000313" key="3">
    <source>
        <dbReference type="Proteomes" id="UP000734854"/>
    </source>
</evidence>
<dbReference type="GO" id="GO:0030276">
    <property type="term" value="F:clathrin binding"/>
    <property type="evidence" value="ECO:0007669"/>
    <property type="project" value="TreeGrafter"/>
</dbReference>
<feature type="compositionally biased region" description="Polar residues" evidence="1">
    <location>
        <begin position="344"/>
        <end position="353"/>
    </location>
</feature>
<dbReference type="FunFam" id="1.10.287.110:FF:000043">
    <property type="entry name" value="J-domain protein required for chloroplast accumulation response 1"/>
    <property type="match status" value="1"/>
</dbReference>
<dbReference type="GO" id="GO:0005783">
    <property type="term" value="C:endoplasmic reticulum"/>
    <property type="evidence" value="ECO:0007669"/>
    <property type="project" value="UniProtKB-ARBA"/>
</dbReference>
<dbReference type="CDD" id="cd06257">
    <property type="entry name" value="DnaJ"/>
    <property type="match status" value="1"/>
</dbReference>
<dbReference type="Proteomes" id="UP000734854">
    <property type="component" value="Unassembled WGS sequence"/>
</dbReference>
<feature type="region of interest" description="Disordered" evidence="1">
    <location>
        <begin position="330"/>
        <end position="353"/>
    </location>
</feature>
<sequence>MAKLGEREHVLLGYTHRDPFGNHHHHQQPQYHRNSDVDFADVFGGPPRRSFYERRRSREESLDARARPRTPSTEKPSFGELGSPARRRLLGDDFYDDIFPGSESDLSMLGKLDRDPFPSSPSSRIASPNRPVFVGGSSLPPHLSFNFESEVASHRDISIDMRDHKRKASCENEDLITKRSKATDTHPPSFPMTKLAKGVEHPPFGSPTHHPPSKIEDDNFSFPHSPNASKAASVHDDLRSSGHSFYRQSPLASQLSRGTIKSSETFSKGSQSERYATSLEGYINNNQFHFSIYRWAGKGVSLGLSSLSEETNVAGRYSRLPEVVIQSVEYPSDDDDDDYMSASPGISNNQTETNKNKVINDIFSEIKHGVDLSFREYNLSELDPNYSSKSYTGNAGSETLNEHEKEDGGQQDATDGFKIKQQKQKRNSEDVGTNNTKKKDIPVSLEEKMNTRRVKGRVKDFIKIFNIEGSPKRKGIFESGDTKSKEKDGVKSEADVQVSTPAAEANDKVKAVPPHNEGTFGTYYAEVNEMLKNEGISPPYTSSNDPLTKDPSPERSNTSGLNPIMIITFSSSDFVPFYSAAAKENNNVSAYNAEEYHFEDLEGCLVEELPQTPFENQQSASQREEIEIANRKIREWSKGKEGNIRSLLSTLQYVLWSGCGWKPVPLVDIIEGPSVKRAYQKALLYLHPDKLQQRGAAEHQKYIAEKVFDILQEAWDQFNSTSGVF</sequence>
<dbReference type="Gene3D" id="1.10.287.110">
    <property type="entry name" value="DnaJ domain"/>
    <property type="match status" value="1"/>
</dbReference>
<dbReference type="PANTHER" id="PTHR23172">
    <property type="entry name" value="AUXILIN/CYCLIN G-ASSOCIATED KINASE-RELATED"/>
    <property type="match status" value="1"/>
</dbReference>
<proteinExistence type="predicted"/>
<feature type="compositionally biased region" description="Basic and acidic residues" evidence="1">
    <location>
        <begin position="480"/>
        <end position="494"/>
    </location>
</feature>
<dbReference type="PANTHER" id="PTHR23172:SF64">
    <property type="entry name" value="J DOMAIN-CONTAINING PROTEIN REQUIRED FOR CHLOROPLAST ACCUMULATION RESPONSE 1"/>
    <property type="match status" value="1"/>
</dbReference>
<keyword evidence="3" id="KW-1185">Reference proteome</keyword>
<dbReference type="SUPFAM" id="SSF46565">
    <property type="entry name" value="Chaperone J-domain"/>
    <property type="match status" value="1"/>
</dbReference>
<accession>A0A8J5EPM6</accession>
<feature type="region of interest" description="Disordered" evidence="1">
    <location>
        <begin position="472"/>
        <end position="505"/>
    </location>
</feature>
<dbReference type="EMBL" id="JACMSC010000020">
    <property type="protein sequence ID" value="KAG6471635.1"/>
    <property type="molecule type" value="Genomic_DNA"/>
</dbReference>
<feature type="region of interest" description="Disordered" evidence="1">
    <location>
        <begin position="534"/>
        <end position="560"/>
    </location>
</feature>
<evidence type="ECO:0000313" key="2">
    <source>
        <dbReference type="EMBL" id="KAG6471635.1"/>
    </source>
</evidence>
<dbReference type="GO" id="GO:0072318">
    <property type="term" value="P:clathrin coat disassembly"/>
    <property type="evidence" value="ECO:0007669"/>
    <property type="project" value="TreeGrafter"/>
</dbReference>
<feature type="region of interest" description="Disordered" evidence="1">
    <location>
        <begin position="16"/>
        <end position="85"/>
    </location>
</feature>
<feature type="compositionally biased region" description="Basic and acidic residues" evidence="1">
    <location>
        <begin position="50"/>
        <end position="66"/>
    </location>
</feature>
<feature type="region of interest" description="Disordered" evidence="1">
    <location>
        <begin position="385"/>
        <end position="441"/>
    </location>
</feature>
<gene>
    <name evidence="2" type="ORF">ZIOFF_069081</name>
</gene>
<evidence type="ECO:0000256" key="1">
    <source>
        <dbReference type="SAM" id="MobiDB-lite"/>
    </source>
</evidence>
<organism evidence="2 3">
    <name type="scientific">Zingiber officinale</name>
    <name type="common">Ginger</name>
    <name type="synonym">Amomum zingiber</name>
    <dbReference type="NCBI Taxonomy" id="94328"/>
    <lineage>
        <taxon>Eukaryota</taxon>
        <taxon>Viridiplantae</taxon>
        <taxon>Streptophyta</taxon>
        <taxon>Embryophyta</taxon>
        <taxon>Tracheophyta</taxon>
        <taxon>Spermatophyta</taxon>
        <taxon>Magnoliopsida</taxon>
        <taxon>Liliopsida</taxon>
        <taxon>Zingiberales</taxon>
        <taxon>Zingiberaceae</taxon>
        <taxon>Zingiber</taxon>
    </lineage>
</organism>
<dbReference type="GO" id="GO:0031982">
    <property type="term" value="C:vesicle"/>
    <property type="evidence" value="ECO:0007669"/>
    <property type="project" value="TreeGrafter"/>
</dbReference>
<dbReference type="InterPro" id="IPR001623">
    <property type="entry name" value="DnaJ_domain"/>
</dbReference>
<comment type="caution">
    <text evidence="2">The sequence shown here is derived from an EMBL/GenBank/DDBJ whole genome shotgun (WGS) entry which is preliminary data.</text>
</comment>
<protein>
    <recommendedName>
        <fullName evidence="4">J domain-containing protein required for chloroplast accumulation response 1</fullName>
    </recommendedName>
</protein>
<dbReference type="AlphaFoldDB" id="A0A8J5EPM6"/>
<dbReference type="GO" id="GO:0072583">
    <property type="term" value="P:clathrin-dependent endocytosis"/>
    <property type="evidence" value="ECO:0007669"/>
    <property type="project" value="TreeGrafter"/>
</dbReference>